<gene>
    <name evidence="2" type="ORF">PSTG_06565</name>
</gene>
<evidence type="ECO:0000313" key="2">
    <source>
        <dbReference type="EMBL" id="KNF00155.1"/>
    </source>
</evidence>
<dbReference type="InterPro" id="IPR036412">
    <property type="entry name" value="HAD-like_sf"/>
</dbReference>
<proteinExistence type="predicted"/>
<accession>A0A0L0VMB9</accession>
<keyword evidence="3" id="KW-1185">Reference proteome</keyword>
<dbReference type="PANTHER" id="PTHR28181:SF2">
    <property type="entry name" value="PHOSPHORIC MONOESTER HYDROLASE"/>
    <property type="match status" value="1"/>
</dbReference>
<dbReference type="InterPro" id="IPR006384">
    <property type="entry name" value="HAD_hydro_PyrdxlP_Pase-like"/>
</dbReference>
<dbReference type="InterPro" id="IPR023214">
    <property type="entry name" value="HAD_sf"/>
</dbReference>
<dbReference type="AlphaFoldDB" id="A0A0L0VMB9"/>
<dbReference type="Proteomes" id="UP000054564">
    <property type="component" value="Unassembled WGS sequence"/>
</dbReference>
<dbReference type="Gene3D" id="3.90.1470.20">
    <property type="match status" value="1"/>
</dbReference>
<comment type="caution">
    <text evidence="2">The sequence shown here is derived from an EMBL/GenBank/DDBJ whole genome shotgun (WGS) entry which is preliminary data.</text>
</comment>
<dbReference type="STRING" id="1165861.A0A0L0VMB9"/>
<dbReference type="Gene3D" id="3.40.50.1000">
    <property type="entry name" value="HAD superfamily/HAD-like"/>
    <property type="match status" value="1"/>
</dbReference>
<protein>
    <recommendedName>
        <fullName evidence="4">2,3-diketo-5-methylthio-1-phosphopentane phosphatase</fullName>
    </recommendedName>
</protein>
<dbReference type="EMBL" id="AJIL01000039">
    <property type="protein sequence ID" value="KNF00155.1"/>
    <property type="molecule type" value="Genomic_DNA"/>
</dbReference>
<reference evidence="3" key="1">
    <citation type="submission" date="2014-03" db="EMBL/GenBank/DDBJ databases">
        <title>The Genome Sequence of Puccinia striiformis f. sp. tritici PST-78.</title>
        <authorList>
            <consortium name="The Broad Institute Genome Sequencing Platform"/>
            <person name="Cuomo C."/>
            <person name="Hulbert S."/>
            <person name="Chen X."/>
            <person name="Walker B."/>
            <person name="Young S.K."/>
            <person name="Zeng Q."/>
            <person name="Gargeya S."/>
            <person name="Fitzgerald M."/>
            <person name="Haas B."/>
            <person name="Abouelleil A."/>
            <person name="Alvarado L."/>
            <person name="Arachchi H.M."/>
            <person name="Berlin A.M."/>
            <person name="Chapman S.B."/>
            <person name="Goldberg J."/>
            <person name="Griggs A."/>
            <person name="Gujja S."/>
            <person name="Hansen M."/>
            <person name="Howarth C."/>
            <person name="Imamovic A."/>
            <person name="Larimer J."/>
            <person name="McCowan C."/>
            <person name="Montmayeur A."/>
            <person name="Murphy C."/>
            <person name="Neiman D."/>
            <person name="Pearson M."/>
            <person name="Priest M."/>
            <person name="Roberts A."/>
            <person name="Saif S."/>
            <person name="Shea T."/>
            <person name="Sisk P."/>
            <person name="Sykes S."/>
            <person name="Wortman J."/>
            <person name="Nusbaum C."/>
            <person name="Birren B."/>
        </authorList>
    </citation>
    <scope>NUCLEOTIDE SEQUENCE [LARGE SCALE GENOMIC DNA]</scope>
    <source>
        <strain evidence="3">race PST-78</strain>
    </source>
</reference>
<sequence>MAHSDLAHKDAKFIVFSDFDGTITSEDSNDHMTDNLGYGRELRRKQNLAVLEGRSTFRDMFKEMIESASAKHSFEECRDIVKNNIKLDPGFKDFLDWARSANVPVIIVSSGMVPIIRAILENLIGKEEADRIEIVANEVDTSKGSGPGQWTIKYRHPESGFGHDKDRCISPYRSLSERPTIFFCGDGVSDLSAARSADCLFVKLKEGTGNDLAKHCQSEGIKHVKFHSFNEVKEVVQSVVEGKKKVEDVLN</sequence>
<evidence type="ECO:0000256" key="1">
    <source>
        <dbReference type="ARBA" id="ARBA00022801"/>
    </source>
</evidence>
<dbReference type="SUPFAM" id="SSF56784">
    <property type="entry name" value="HAD-like"/>
    <property type="match status" value="1"/>
</dbReference>
<evidence type="ECO:0000313" key="3">
    <source>
        <dbReference type="Proteomes" id="UP000054564"/>
    </source>
</evidence>
<dbReference type="GO" id="GO:0016791">
    <property type="term" value="F:phosphatase activity"/>
    <property type="evidence" value="ECO:0007669"/>
    <property type="project" value="InterPro"/>
</dbReference>
<dbReference type="PANTHER" id="PTHR28181">
    <property type="entry name" value="UPF0655 PROTEIN YCR015C"/>
    <property type="match status" value="1"/>
</dbReference>
<organism evidence="2 3">
    <name type="scientific">Puccinia striiformis f. sp. tritici PST-78</name>
    <dbReference type="NCBI Taxonomy" id="1165861"/>
    <lineage>
        <taxon>Eukaryota</taxon>
        <taxon>Fungi</taxon>
        <taxon>Dikarya</taxon>
        <taxon>Basidiomycota</taxon>
        <taxon>Pucciniomycotina</taxon>
        <taxon>Pucciniomycetes</taxon>
        <taxon>Pucciniales</taxon>
        <taxon>Pucciniaceae</taxon>
        <taxon>Puccinia</taxon>
    </lineage>
</organism>
<dbReference type="Pfam" id="PF12710">
    <property type="entry name" value="HAD"/>
    <property type="match status" value="1"/>
</dbReference>
<dbReference type="InterPro" id="IPR050849">
    <property type="entry name" value="HAD-like_hydrolase_phosphatase"/>
</dbReference>
<keyword evidence="1" id="KW-0378">Hydrolase</keyword>
<dbReference type="OrthoDB" id="10014216at2759"/>
<evidence type="ECO:0008006" key="4">
    <source>
        <dbReference type="Google" id="ProtNLM"/>
    </source>
</evidence>
<dbReference type="NCBIfam" id="TIGR01488">
    <property type="entry name" value="HAD-SF-IB"/>
    <property type="match status" value="1"/>
</dbReference>
<name>A0A0L0VMB9_9BASI</name>
<dbReference type="NCBIfam" id="TIGR01489">
    <property type="entry name" value="DKMTPPase-SF"/>
    <property type="match status" value="1"/>
</dbReference>